<dbReference type="Gene3D" id="1.10.1470.10">
    <property type="entry name" value="YjbJ"/>
    <property type="match status" value="1"/>
</dbReference>
<comment type="similarity">
    <text evidence="1">Belongs to the UPF0337 (CsbD) family.</text>
</comment>
<name>A0ABQ6CKJ7_9HYPH</name>
<feature type="domain" description="CsbD-like" evidence="2">
    <location>
        <begin position="6"/>
        <end position="58"/>
    </location>
</feature>
<keyword evidence="4" id="KW-1185">Reference proteome</keyword>
<sequence length="63" mass="6355">MSSTTDKIKGVANQVAGSVKKGVGAATDRKDLEAEGAAQKAKGKAQEAVGKVKDAVKDVVDKA</sequence>
<dbReference type="RefSeq" id="WP_284313247.1">
    <property type="nucleotide sequence ID" value="NZ_BSPC01000027.1"/>
</dbReference>
<evidence type="ECO:0000256" key="1">
    <source>
        <dbReference type="ARBA" id="ARBA00009129"/>
    </source>
</evidence>
<gene>
    <name evidence="3" type="ORF">GCM10007874_31690</name>
</gene>
<organism evidence="3 4">
    <name type="scientific">Labrys miyagiensis</name>
    <dbReference type="NCBI Taxonomy" id="346912"/>
    <lineage>
        <taxon>Bacteria</taxon>
        <taxon>Pseudomonadati</taxon>
        <taxon>Pseudomonadota</taxon>
        <taxon>Alphaproteobacteria</taxon>
        <taxon>Hyphomicrobiales</taxon>
        <taxon>Xanthobacteraceae</taxon>
        <taxon>Labrys</taxon>
    </lineage>
</organism>
<dbReference type="EMBL" id="BSPC01000027">
    <property type="protein sequence ID" value="GLS20152.1"/>
    <property type="molecule type" value="Genomic_DNA"/>
</dbReference>
<evidence type="ECO:0000313" key="3">
    <source>
        <dbReference type="EMBL" id="GLS20152.1"/>
    </source>
</evidence>
<accession>A0ABQ6CKJ7</accession>
<dbReference type="InterPro" id="IPR036629">
    <property type="entry name" value="YjbJ_sf"/>
</dbReference>
<evidence type="ECO:0000259" key="2">
    <source>
        <dbReference type="Pfam" id="PF05532"/>
    </source>
</evidence>
<dbReference type="InterPro" id="IPR008462">
    <property type="entry name" value="CsbD"/>
</dbReference>
<dbReference type="SUPFAM" id="SSF69047">
    <property type="entry name" value="Hypothetical protein YjbJ"/>
    <property type="match status" value="1"/>
</dbReference>
<evidence type="ECO:0000313" key="4">
    <source>
        <dbReference type="Proteomes" id="UP001156882"/>
    </source>
</evidence>
<reference evidence="4" key="1">
    <citation type="journal article" date="2019" name="Int. J. Syst. Evol. Microbiol.">
        <title>The Global Catalogue of Microorganisms (GCM) 10K type strain sequencing project: providing services to taxonomists for standard genome sequencing and annotation.</title>
        <authorList>
            <consortium name="The Broad Institute Genomics Platform"/>
            <consortium name="The Broad Institute Genome Sequencing Center for Infectious Disease"/>
            <person name="Wu L."/>
            <person name="Ma J."/>
        </authorList>
    </citation>
    <scope>NUCLEOTIDE SEQUENCE [LARGE SCALE GENOMIC DNA]</scope>
    <source>
        <strain evidence="4">NBRC 101365</strain>
    </source>
</reference>
<dbReference type="Pfam" id="PF05532">
    <property type="entry name" value="CsbD"/>
    <property type="match status" value="1"/>
</dbReference>
<proteinExistence type="inferred from homology"/>
<protein>
    <recommendedName>
        <fullName evidence="2">CsbD-like domain-containing protein</fullName>
    </recommendedName>
</protein>
<dbReference type="Proteomes" id="UP001156882">
    <property type="component" value="Unassembled WGS sequence"/>
</dbReference>
<comment type="caution">
    <text evidence="3">The sequence shown here is derived from an EMBL/GenBank/DDBJ whole genome shotgun (WGS) entry which is preliminary data.</text>
</comment>